<evidence type="ECO:0000256" key="10">
    <source>
        <dbReference type="ARBA" id="ARBA00023136"/>
    </source>
</evidence>
<reference evidence="13" key="1">
    <citation type="submission" date="2023-07" db="EMBL/GenBank/DDBJ databases">
        <title>Chromosome-level genome assembly of Artemia franciscana.</title>
        <authorList>
            <person name="Jo E."/>
        </authorList>
    </citation>
    <scope>NUCLEOTIDE SEQUENCE</scope>
    <source>
        <tissue evidence="13">Whole body</tissue>
    </source>
</reference>
<keyword evidence="6 12" id="KW-0812">Transmembrane</keyword>
<evidence type="ECO:0000256" key="5">
    <source>
        <dbReference type="ARBA" id="ARBA00022475"/>
    </source>
</evidence>
<dbReference type="AlphaFoldDB" id="A0AA88IIE9"/>
<feature type="compositionally biased region" description="Basic and acidic residues" evidence="11">
    <location>
        <begin position="726"/>
        <end position="751"/>
    </location>
</feature>
<protein>
    <recommendedName>
        <fullName evidence="15">Junctophilin</fullName>
    </recommendedName>
</protein>
<evidence type="ECO:0000256" key="4">
    <source>
        <dbReference type="ARBA" id="ARBA00008599"/>
    </source>
</evidence>
<evidence type="ECO:0000256" key="3">
    <source>
        <dbReference type="ARBA" id="ARBA00004236"/>
    </source>
</evidence>
<evidence type="ECO:0000256" key="1">
    <source>
        <dbReference type="ARBA" id="ARBA00004163"/>
    </source>
</evidence>
<keyword evidence="14" id="KW-1185">Reference proteome</keyword>
<evidence type="ECO:0000313" key="13">
    <source>
        <dbReference type="EMBL" id="KAK2722362.1"/>
    </source>
</evidence>
<sequence>MQPSPQPTMSIATVGSRQVHGGRFDFDDGGTYCGGWEDGKAHGHGVCTGPKGQGEYAGSWHYGFEVSGIYTWPSGSTYEGQWQNGKRHGIGVELRGRWLYRGEWTAGLKGRYGVRQSTSSNAKYEGTWANGLQDGYGTETYADAGTFQGQWLRGLRHGYGVRVSAPFGVASNQRGKNFRGSQVSLRSETMDPAAERDRRLDDGRGGFVLKARSDEVPARRRSLVEHTSSIKKSIVQGLKLRKQHSTGELEKRGTGVNNMRSTASSASWVSTDSGQSAVTAASHHTDSNASFVVEDDQLDASVTETYMGEWKNDKRAGFGISERSDGLKYEGEWFNNKKYGYGVTIFKDGSREEGKYKNNVLITSQKKKHLFLIRSAKFRERVDAAVSAAQRASKIALQKADIAASRTATSRGKAEQADIAAMHAREDADMARLIAKQLAPDFDQPGMDRGSQAVRNALANLVKPNAAALSSNDSNAIPSDTISGYPNNIGNGPERMKMDEAILNTQNQPSGIQRRPSVAVGGVRAPMMPQPHLQRSDSAYDTQSPSTPYSPQESFGRNMSFNNNRQNKQNFGMGDPYSKQFQQDMYRSNAYQSNSMNYTQGGFGNPNQKYPDPQYDIDFNRANQMPYNQTSQPSFNHFNEPAQVFYDQGQSYRRPRFNQQPDYSQQYEQNSAYGGDDILDNASTYSYSDSGKPTVDRGRPSLRRSMGFSFRGQGQSNPVAGFQSTMDDRFDHYKRPPSRERSRDPSVDRFSRSSHMGSLARDRSPSVGQGGGHPARSLSRQRGMTPTMQPSAPLRSETPTGRPGSAAGFNNRRLIPQSSREWSNTNGNIPSIESLSQVYDMNDPDLSVRRRNPPLEPMGQEIPVLGSTPKRTESLFVNPAKPAPAKAAPVVNLQRKKSLPDPAAAATAATKTPLLSREEASVLSSQRREEMRRQQTESERYRANPLLYLTSPAVRDWFARQRLTLMILLVNISLAYIFFKLLT</sequence>
<evidence type="ECO:0000256" key="6">
    <source>
        <dbReference type="ARBA" id="ARBA00022692"/>
    </source>
</evidence>
<feature type="compositionally biased region" description="Polar residues" evidence="11">
    <location>
        <begin position="681"/>
        <end position="691"/>
    </location>
</feature>
<keyword evidence="5" id="KW-1003">Cell membrane</keyword>
<name>A0AA88IIE9_ARTSF</name>
<proteinExistence type="inferred from homology"/>
<dbReference type="Gene3D" id="2.20.110.10">
    <property type="entry name" value="Histone H3 K4-specific methyltransferase SET7/9 N-terminal domain"/>
    <property type="match status" value="3"/>
</dbReference>
<dbReference type="SUPFAM" id="SSF82185">
    <property type="entry name" value="Histone H3 K4-specific methyltransferase SET7/9 N-terminal domain"/>
    <property type="match status" value="2"/>
</dbReference>
<feature type="region of interest" description="Disordered" evidence="11">
    <location>
        <begin position="529"/>
        <end position="557"/>
    </location>
</feature>
<dbReference type="GO" id="GO:0005886">
    <property type="term" value="C:plasma membrane"/>
    <property type="evidence" value="ECO:0007669"/>
    <property type="project" value="UniProtKB-SubCell"/>
</dbReference>
<dbReference type="FunFam" id="2.20.110.10:FF:000013">
    <property type="entry name" value="Putative Junctophilin-1"/>
    <property type="match status" value="1"/>
</dbReference>
<gene>
    <name evidence="13" type="ORF">QYM36_002785</name>
</gene>
<dbReference type="Proteomes" id="UP001187531">
    <property type="component" value="Unassembled WGS sequence"/>
</dbReference>
<evidence type="ECO:0000256" key="12">
    <source>
        <dbReference type="SAM" id="Phobius"/>
    </source>
</evidence>
<evidence type="ECO:0008006" key="15">
    <source>
        <dbReference type="Google" id="ProtNLM"/>
    </source>
</evidence>
<feature type="compositionally biased region" description="Polar residues" evidence="11">
    <location>
        <begin position="255"/>
        <end position="272"/>
    </location>
</feature>
<feature type="region of interest" description="Disordered" evidence="11">
    <location>
        <begin position="242"/>
        <end position="272"/>
    </location>
</feature>
<dbReference type="GO" id="GO:0030314">
    <property type="term" value="C:junctional membrane complex"/>
    <property type="evidence" value="ECO:0007669"/>
    <property type="project" value="InterPro"/>
</dbReference>
<feature type="compositionally biased region" description="Polar residues" evidence="11">
    <location>
        <begin position="778"/>
        <end position="790"/>
    </location>
</feature>
<accession>A0AA88IIE9</accession>
<evidence type="ECO:0000256" key="2">
    <source>
        <dbReference type="ARBA" id="ARBA00004184"/>
    </source>
</evidence>
<dbReference type="EMBL" id="JAVRJZ010000005">
    <property type="protein sequence ID" value="KAK2722362.1"/>
    <property type="molecule type" value="Genomic_DNA"/>
</dbReference>
<feature type="region of interest" description="Disordered" evidence="11">
    <location>
        <begin position="916"/>
        <end position="939"/>
    </location>
</feature>
<keyword evidence="10 12" id="KW-0472">Membrane</keyword>
<evidence type="ECO:0000256" key="9">
    <source>
        <dbReference type="ARBA" id="ARBA00022989"/>
    </source>
</evidence>
<keyword evidence="7" id="KW-0677">Repeat</keyword>
<dbReference type="GO" id="GO:0005789">
    <property type="term" value="C:endoplasmic reticulum membrane"/>
    <property type="evidence" value="ECO:0007669"/>
    <property type="project" value="UniProtKB-SubCell"/>
</dbReference>
<comment type="caution">
    <text evidence="13">The sequence shown here is derived from an EMBL/GenBank/DDBJ whole genome shotgun (WGS) entry which is preliminary data.</text>
</comment>
<evidence type="ECO:0000313" key="14">
    <source>
        <dbReference type="Proteomes" id="UP001187531"/>
    </source>
</evidence>
<dbReference type="FunFam" id="2.20.110.10:FF:000001">
    <property type="entry name" value="Junctophilin"/>
    <property type="match status" value="1"/>
</dbReference>
<dbReference type="PANTHER" id="PTHR23085:SF16">
    <property type="entry name" value="GH28348P"/>
    <property type="match status" value="1"/>
</dbReference>
<comment type="subcellular location">
    <subcellularLocation>
        <location evidence="3">Cell membrane</location>
    </subcellularLocation>
    <subcellularLocation>
        <location evidence="2">Endomembrane system</location>
        <topology evidence="2">Peripheral membrane protein</topology>
    </subcellularLocation>
    <subcellularLocation>
        <location evidence="1">Endoplasmic reticulum membrane</location>
        <topology evidence="1">Single-pass type IV membrane protein</topology>
    </subcellularLocation>
</comment>
<evidence type="ECO:0000256" key="11">
    <source>
        <dbReference type="SAM" id="MobiDB-lite"/>
    </source>
</evidence>
<dbReference type="InterPro" id="IPR017191">
    <property type="entry name" value="Junctophilin"/>
</dbReference>
<dbReference type="PANTHER" id="PTHR23085">
    <property type="entry name" value="GH28348P"/>
    <property type="match status" value="1"/>
</dbReference>
<dbReference type="InterPro" id="IPR003409">
    <property type="entry name" value="MORN"/>
</dbReference>
<keyword evidence="9 12" id="KW-1133">Transmembrane helix</keyword>
<feature type="compositionally biased region" description="Polar residues" evidence="11">
    <location>
        <begin position="536"/>
        <end position="557"/>
    </location>
</feature>
<dbReference type="SMART" id="SM00698">
    <property type="entry name" value="MORN"/>
    <property type="match status" value="6"/>
</dbReference>
<keyword evidence="8" id="KW-0256">Endoplasmic reticulum</keyword>
<feature type="transmembrane region" description="Helical" evidence="12">
    <location>
        <begin position="963"/>
        <end position="982"/>
    </location>
</feature>
<evidence type="ECO:0000256" key="7">
    <source>
        <dbReference type="ARBA" id="ARBA00022737"/>
    </source>
</evidence>
<comment type="similarity">
    <text evidence="4">Belongs to the junctophilin family.</text>
</comment>
<feature type="region of interest" description="Disordered" evidence="11">
    <location>
        <begin position="671"/>
        <end position="866"/>
    </location>
</feature>
<dbReference type="Pfam" id="PF02493">
    <property type="entry name" value="MORN"/>
    <property type="match status" value="8"/>
</dbReference>
<evidence type="ECO:0000256" key="8">
    <source>
        <dbReference type="ARBA" id="ARBA00022824"/>
    </source>
</evidence>
<organism evidence="13 14">
    <name type="scientific">Artemia franciscana</name>
    <name type="common">Brine shrimp</name>
    <name type="synonym">Artemia sanfranciscana</name>
    <dbReference type="NCBI Taxonomy" id="6661"/>
    <lineage>
        <taxon>Eukaryota</taxon>
        <taxon>Metazoa</taxon>
        <taxon>Ecdysozoa</taxon>
        <taxon>Arthropoda</taxon>
        <taxon>Crustacea</taxon>
        <taxon>Branchiopoda</taxon>
        <taxon>Anostraca</taxon>
        <taxon>Artemiidae</taxon>
        <taxon>Artemia</taxon>
    </lineage>
</organism>
<feature type="compositionally biased region" description="Polar residues" evidence="11">
    <location>
        <begin position="712"/>
        <end position="725"/>
    </location>
</feature>
<feature type="compositionally biased region" description="Polar residues" evidence="11">
    <location>
        <begin position="816"/>
        <end position="839"/>
    </location>
</feature>